<dbReference type="PANTHER" id="PTHR45947">
    <property type="entry name" value="SULFOQUINOVOSYL TRANSFERASE SQD2"/>
    <property type="match status" value="1"/>
</dbReference>
<feature type="domain" description="Glycosyl transferase family 1" evidence="1">
    <location>
        <begin position="216"/>
        <end position="370"/>
    </location>
</feature>
<evidence type="ECO:0000259" key="2">
    <source>
        <dbReference type="Pfam" id="PF13579"/>
    </source>
</evidence>
<dbReference type="EMBL" id="RAVZ01000308">
    <property type="protein sequence ID" value="RKG76308.1"/>
    <property type="molecule type" value="Genomic_DNA"/>
</dbReference>
<dbReference type="OrthoDB" id="9802525at2"/>
<dbReference type="InterPro" id="IPR001296">
    <property type="entry name" value="Glyco_trans_1"/>
</dbReference>
<keyword evidence="4" id="KW-1185">Reference proteome</keyword>
<dbReference type="CDD" id="cd03801">
    <property type="entry name" value="GT4_PimA-like"/>
    <property type="match status" value="1"/>
</dbReference>
<evidence type="ECO:0000313" key="4">
    <source>
        <dbReference type="Proteomes" id="UP000268094"/>
    </source>
</evidence>
<protein>
    <submittedName>
        <fullName evidence="3">Glycosyltransferase family 1 protein</fullName>
    </submittedName>
</protein>
<comment type="caution">
    <text evidence="3">The sequence shown here is derived from an EMBL/GenBank/DDBJ whole genome shotgun (WGS) entry which is preliminary data.</text>
</comment>
<reference evidence="4" key="1">
    <citation type="submission" date="2018-09" db="EMBL/GenBank/DDBJ databases">
        <authorList>
            <person name="Livingstone P.G."/>
            <person name="Whitworth D.E."/>
        </authorList>
    </citation>
    <scope>NUCLEOTIDE SEQUENCE [LARGE SCALE GENOMIC DNA]</scope>
    <source>
        <strain evidence="4">CA054A</strain>
    </source>
</reference>
<proteinExistence type="predicted"/>
<evidence type="ECO:0000313" key="3">
    <source>
        <dbReference type="EMBL" id="RKG76308.1"/>
    </source>
</evidence>
<dbReference type="RefSeq" id="WP_120544483.1">
    <property type="nucleotide sequence ID" value="NZ_RAVZ01000308.1"/>
</dbReference>
<keyword evidence="3" id="KW-0808">Transferase</keyword>
<dbReference type="AlphaFoldDB" id="A0A3A8I0I4"/>
<evidence type="ECO:0000259" key="1">
    <source>
        <dbReference type="Pfam" id="PF00534"/>
    </source>
</evidence>
<dbReference type="InterPro" id="IPR028098">
    <property type="entry name" value="Glyco_trans_4-like_N"/>
</dbReference>
<dbReference type="GO" id="GO:0016758">
    <property type="term" value="F:hexosyltransferase activity"/>
    <property type="evidence" value="ECO:0007669"/>
    <property type="project" value="TreeGrafter"/>
</dbReference>
<dbReference type="Proteomes" id="UP000268094">
    <property type="component" value="Unassembled WGS sequence"/>
</dbReference>
<dbReference type="SUPFAM" id="SSF53756">
    <property type="entry name" value="UDP-Glycosyltransferase/glycogen phosphorylase"/>
    <property type="match status" value="1"/>
</dbReference>
<dbReference type="Pfam" id="PF00534">
    <property type="entry name" value="Glycos_transf_1"/>
    <property type="match status" value="1"/>
</dbReference>
<feature type="domain" description="Glycosyltransferase subfamily 4-like N-terminal" evidence="2">
    <location>
        <begin position="22"/>
        <end position="195"/>
    </location>
</feature>
<dbReference type="InterPro" id="IPR050194">
    <property type="entry name" value="Glycosyltransferase_grp1"/>
</dbReference>
<organism evidence="3 4">
    <name type="scientific">Corallococcus terminator</name>
    <dbReference type="NCBI Taxonomy" id="2316733"/>
    <lineage>
        <taxon>Bacteria</taxon>
        <taxon>Pseudomonadati</taxon>
        <taxon>Myxococcota</taxon>
        <taxon>Myxococcia</taxon>
        <taxon>Myxococcales</taxon>
        <taxon>Cystobacterineae</taxon>
        <taxon>Myxococcaceae</taxon>
        <taxon>Corallococcus</taxon>
    </lineage>
</organism>
<gene>
    <name evidence="3" type="ORF">D7V88_32395</name>
</gene>
<accession>A0A3A8I0I4</accession>
<name>A0A3A8I0I4_9BACT</name>
<sequence>MSNELNRLRICFISRRFFPAISGMSVYALNLVRELVACGHDVTMVSQYRNDPAGMAVYGGGPPPGIPGAHVLGCESRGEQRINHGQPASFEQDVEDLVDTVIREHRRRPFDVIHAQYGYPCGLAALEAARRLGLPNVVSIQGGDGHWVGTCCDTHKQAMLAVLGHSGALLIGSRSFAEEVHGHHGTPMSRFTIVPGATDTQRFHPRNELTLGEMRDVPVLLYHGRVDARKGVMELLDAVKRLVAEGRRLKLRVSGIGPDVEAVRARVEAEGLRDTVEMVGASTYAEAPDLYRSGDLFVSPTYSEGFSNTLLEAMASGLPIVSTKAVGVVDCLEDERDALLVPPKDSDALAEAITRLLGNAPLRKRLATTALEEVRKLYSWQAVGRRIQGIYTELTGTRPDTHWTHLYDPATTEASADPTCRFRSAPHLL</sequence>
<dbReference type="Pfam" id="PF13579">
    <property type="entry name" value="Glyco_trans_4_4"/>
    <property type="match status" value="1"/>
</dbReference>
<dbReference type="Gene3D" id="3.40.50.2000">
    <property type="entry name" value="Glycogen Phosphorylase B"/>
    <property type="match status" value="2"/>
</dbReference>
<dbReference type="PANTHER" id="PTHR45947:SF3">
    <property type="entry name" value="SULFOQUINOVOSYL TRANSFERASE SQD2"/>
    <property type="match status" value="1"/>
</dbReference>